<keyword evidence="2" id="KW-1185">Reference proteome</keyword>
<reference evidence="2" key="1">
    <citation type="journal article" date="2008" name="Nat. Genet.">
        <title>The Pristionchus pacificus genome provides a unique perspective on nematode lifestyle and parasitism.</title>
        <authorList>
            <person name="Dieterich C."/>
            <person name="Clifton S.W."/>
            <person name="Schuster L.N."/>
            <person name="Chinwalla A."/>
            <person name="Delehaunty K."/>
            <person name="Dinkelacker I."/>
            <person name="Fulton L."/>
            <person name="Fulton R."/>
            <person name="Godfrey J."/>
            <person name="Minx P."/>
            <person name="Mitreva M."/>
            <person name="Roeseler W."/>
            <person name="Tian H."/>
            <person name="Witte H."/>
            <person name="Yang S.P."/>
            <person name="Wilson R.K."/>
            <person name="Sommer R.J."/>
        </authorList>
    </citation>
    <scope>NUCLEOTIDE SEQUENCE [LARGE SCALE GENOMIC DNA]</scope>
    <source>
        <strain evidence="2">PS312</strain>
    </source>
</reference>
<reference evidence="1" key="2">
    <citation type="submission" date="2022-06" db="UniProtKB">
        <authorList>
            <consortium name="EnsemblMetazoa"/>
        </authorList>
    </citation>
    <scope>IDENTIFICATION</scope>
    <source>
        <strain evidence="1">PS312</strain>
    </source>
</reference>
<accession>A0A2A6D2C1</accession>
<evidence type="ECO:0000313" key="2">
    <source>
        <dbReference type="Proteomes" id="UP000005239"/>
    </source>
</evidence>
<protein>
    <submittedName>
        <fullName evidence="1">Uncharacterized protein</fullName>
    </submittedName>
</protein>
<name>A0A2A6D2C1_PRIPA</name>
<dbReference type="EnsemblMetazoa" id="PPA04413.1">
    <property type="protein sequence ID" value="PPA04413.1"/>
    <property type="gene ID" value="WBGene00093967"/>
</dbReference>
<gene>
    <name evidence="1" type="primary">WBGene00093967</name>
</gene>
<proteinExistence type="predicted"/>
<sequence>MLFGTTTFVWALLHAVDGYSLNIIMTAFQAHKVSVRKKATSTVAIGNGVGFVNDDYGDSAERYSDGISNLAH</sequence>
<organism evidence="1 2">
    <name type="scientific">Pristionchus pacificus</name>
    <name type="common">Parasitic nematode worm</name>
    <dbReference type="NCBI Taxonomy" id="54126"/>
    <lineage>
        <taxon>Eukaryota</taxon>
        <taxon>Metazoa</taxon>
        <taxon>Ecdysozoa</taxon>
        <taxon>Nematoda</taxon>
        <taxon>Chromadorea</taxon>
        <taxon>Rhabditida</taxon>
        <taxon>Rhabditina</taxon>
        <taxon>Diplogasteromorpha</taxon>
        <taxon>Diplogasteroidea</taxon>
        <taxon>Neodiplogasteridae</taxon>
        <taxon>Pristionchus</taxon>
    </lineage>
</organism>
<evidence type="ECO:0000313" key="1">
    <source>
        <dbReference type="EnsemblMetazoa" id="PPA04413.1"/>
    </source>
</evidence>
<dbReference type="AlphaFoldDB" id="A0A2A6D2C1"/>
<accession>A0A8R1U497</accession>
<dbReference type="Proteomes" id="UP000005239">
    <property type="component" value="Unassembled WGS sequence"/>
</dbReference>